<feature type="compositionally biased region" description="Pro residues" evidence="1">
    <location>
        <begin position="10"/>
        <end position="44"/>
    </location>
</feature>
<name>A0A8S5UHI8_9CAUD</name>
<keyword evidence="2" id="KW-1133">Transmembrane helix</keyword>
<protein>
    <submittedName>
        <fullName evidence="3">Penicillin-binding protein</fullName>
    </submittedName>
</protein>
<evidence type="ECO:0000256" key="1">
    <source>
        <dbReference type="SAM" id="MobiDB-lite"/>
    </source>
</evidence>
<sequence>MSTFSSAPSAPTPAPPPPPPPPSATNAPAPPPPPPRPAPAPPALSVPLSVMAPPRPTNRFVAWLRRPRSTGEGMAMGAVALVVGVIGLSLVWRAFWWLQVFFAYFATVGTLGN</sequence>
<evidence type="ECO:0000313" key="3">
    <source>
        <dbReference type="EMBL" id="DAF93838.1"/>
    </source>
</evidence>
<feature type="region of interest" description="Disordered" evidence="1">
    <location>
        <begin position="1"/>
        <end position="54"/>
    </location>
</feature>
<reference evidence="3" key="1">
    <citation type="journal article" date="2021" name="Proc. Natl. Acad. Sci. U.S.A.">
        <title>A Catalog of Tens of Thousands of Viruses from Human Metagenomes Reveals Hidden Associations with Chronic Diseases.</title>
        <authorList>
            <person name="Tisza M.J."/>
            <person name="Buck C.B."/>
        </authorList>
    </citation>
    <scope>NUCLEOTIDE SEQUENCE</scope>
    <source>
        <strain evidence="3">Ct0eR1</strain>
    </source>
</reference>
<organism evidence="3">
    <name type="scientific">Siphoviridae sp. ct0eR1</name>
    <dbReference type="NCBI Taxonomy" id="2825297"/>
    <lineage>
        <taxon>Viruses</taxon>
        <taxon>Duplodnaviria</taxon>
        <taxon>Heunggongvirae</taxon>
        <taxon>Uroviricota</taxon>
        <taxon>Caudoviricetes</taxon>
    </lineage>
</organism>
<feature type="transmembrane region" description="Helical" evidence="2">
    <location>
        <begin position="74"/>
        <end position="95"/>
    </location>
</feature>
<accession>A0A8S5UHI8</accession>
<evidence type="ECO:0000256" key="2">
    <source>
        <dbReference type="SAM" id="Phobius"/>
    </source>
</evidence>
<keyword evidence="2" id="KW-0812">Transmembrane</keyword>
<dbReference type="EMBL" id="BK016087">
    <property type="protein sequence ID" value="DAF93838.1"/>
    <property type="molecule type" value="Genomic_DNA"/>
</dbReference>
<proteinExistence type="predicted"/>
<keyword evidence="2" id="KW-0472">Membrane</keyword>